<sequence length="231" mass="24744">MSDPGAAPQNTTFPRPGGEEGHGYLELPPSGRGPGLVVVQEWWGLTEHIADLVRRFAAEGFVALAPDLYGGRTTHDGEEAMRLMQELPVDRAARDLAGAVDLLLGHEAVTSSTVGVAGFCMGGAFALTLAAQQGERVGAVTPFYGLPDPEGTDWSGVRAAVQGHYAREDRIDLDVVGRVFDDLRERLDAPVELHVYEAQHAFVNDTGPAYDADAAALAWGRATAFLREHVR</sequence>
<dbReference type="PANTHER" id="PTHR46623:SF6">
    <property type="entry name" value="ALPHA_BETA-HYDROLASES SUPERFAMILY PROTEIN"/>
    <property type="match status" value="1"/>
</dbReference>
<dbReference type="GO" id="GO:0016787">
    <property type="term" value="F:hydrolase activity"/>
    <property type="evidence" value="ECO:0007669"/>
    <property type="project" value="UniProtKB-KW"/>
</dbReference>
<name>A0A849C296_9ACTN</name>
<dbReference type="Proteomes" id="UP000555552">
    <property type="component" value="Unassembled WGS sequence"/>
</dbReference>
<dbReference type="InterPro" id="IPR051049">
    <property type="entry name" value="Dienelactone_hydrolase-like"/>
</dbReference>
<feature type="domain" description="Dienelactone hydrolase" evidence="2">
    <location>
        <begin position="23"/>
        <end position="229"/>
    </location>
</feature>
<dbReference type="SUPFAM" id="SSF53474">
    <property type="entry name" value="alpha/beta-Hydrolases"/>
    <property type="match status" value="1"/>
</dbReference>
<evidence type="ECO:0000259" key="2">
    <source>
        <dbReference type="Pfam" id="PF01738"/>
    </source>
</evidence>
<dbReference type="Pfam" id="PF01738">
    <property type="entry name" value="DLH"/>
    <property type="match status" value="1"/>
</dbReference>
<dbReference type="AlphaFoldDB" id="A0A849C296"/>
<dbReference type="PANTHER" id="PTHR46623">
    <property type="entry name" value="CARBOXYMETHYLENEBUTENOLIDASE-RELATED"/>
    <property type="match status" value="1"/>
</dbReference>
<organism evidence="3 4">
    <name type="scientific">Pseudokineococcus marinus</name>
    <dbReference type="NCBI Taxonomy" id="351215"/>
    <lineage>
        <taxon>Bacteria</taxon>
        <taxon>Bacillati</taxon>
        <taxon>Actinomycetota</taxon>
        <taxon>Actinomycetes</taxon>
        <taxon>Kineosporiales</taxon>
        <taxon>Kineosporiaceae</taxon>
        <taxon>Pseudokineococcus</taxon>
    </lineage>
</organism>
<evidence type="ECO:0000313" key="4">
    <source>
        <dbReference type="Proteomes" id="UP000555552"/>
    </source>
</evidence>
<dbReference type="InterPro" id="IPR029058">
    <property type="entry name" value="AB_hydrolase_fold"/>
</dbReference>
<evidence type="ECO:0000313" key="3">
    <source>
        <dbReference type="EMBL" id="NNH23788.1"/>
    </source>
</evidence>
<evidence type="ECO:0000256" key="1">
    <source>
        <dbReference type="SAM" id="MobiDB-lite"/>
    </source>
</evidence>
<dbReference type="InterPro" id="IPR002925">
    <property type="entry name" value="Dienelactn_hydro"/>
</dbReference>
<reference evidence="3 4" key="1">
    <citation type="submission" date="2020-05" db="EMBL/GenBank/DDBJ databases">
        <title>MicrobeNet Type strains.</title>
        <authorList>
            <person name="Nicholson A.C."/>
        </authorList>
    </citation>
    <scope>NUCLEOTIDE SEQUENCE [LARGE SCALE GENOMIC DNA]</scope>
    <source>
        <strain evidence="3 4">JCM 14547</strain>
    </source>
</reference>
<gene>
    <name evidence="3" type="ORF">HLB09_11935</name>
</gene>
<protein>
    <submittedName>
        <fullName evidence="3">Dienelactone hydrolase family protein</fullName>
    </submittedName>
</protein>
<feature type="region of interest" description="Disordered" evidence="1">
    <location>
        <begin position="1"/>
        <end position="28"/>
    </location>
</feature>
<keyword evidence="3" id="KW-0378">Hydrolase</keyword>
<accession>A0A849C296</accession>
<dbReference type="Gene3D" id="3.40.50.1820">
    <property type="entry name" value="alpha/beta hydrolase"/>
    <property type="match status" value="1"/>
</dbReference>
<comment type="caution">
    <text evidence="3">The sequence shown here is derived from an EMBL/GenBank/DDBJ whole genome shotgun (WGS) entry which is preliminary data.</text>
</comment>
<proteinExistence type="predicted"/>
<keyword evidence="4" id="KW-1185">Reference proteome</keyword>
<dbReference type="RefSeq" id="WP_171203583.1">
    <property type="nucleotide sequence ID" value="NZ_BAAANP010000001.1"/>
</dbReference>
<dbReference type="EMBL" id="JABEMA010000195">
    <property type="protein sequence ID" value="NNH23788.1"/>
    <property type="molecule type" value="Genomic_DNA"/>
</dbReference>